<name>A0A4U1BR11_9GAMM</name>
<comment type="caution">
    <text evidence="1">The sequence shown here is derived from an EMBL/GenBank/DDBJ whole genome shotgun (WGS) entry which is preliminary data.</text>
</comment>
<keyword evidence="2" id="KW-1185">Reference proteome</keyword>
<evidence type="ECO:0000313" key="2">
    <source>
        <dbReference type="Proteomes" id="UP000305675"/>
    </source>
</evidence>
<organism evidence="1 2">
    <name type="scientific">Ferrimonas aestuarii</name>
    <dbReference type="NCBI Taxonomy" id="2569539"/>
    <lineage>
        <taxon>Bacteria</taxon>
        <taxon>Pseudomonadati</taxon>
        <taxon>Pseudomonadota</taxon>
        <taxon>Gammaproteobacteria</taxon>
        <taxon>Alteromonadales</taxon>
        <taxon>Ferrimonadaceae</taxon>
        <taxon>Ferrimonas</taxon>
    </lineage>
</organism>
<accession>A0A4U1BR11</accession>
<dbReference type="Proteomes" id="UP000305675">
    <property type="component" value="Unassembled WGS sequence"/>
</dbReference>
<dbReference type="OrthoDB" id="6262748at2"/>
<dbReference type="EMBL" id="SWCJ01000003">
    <property type="protein sequence ID" value="TKB56588.1"/>
    <property type="molecule type" value="Genomic_DNA"/>
</dbReference>
<evidence type="ECO:0000313" key="1">
    <source>
        <dbReference type="EMBL" id="TKB56588.1"/>
    </source>
</evidence>
<dbReference type="AlphaFoldDB" id="A0A4U1BR11"/>
<gene>
    <name evidence="1" type="ORF">FCL42_05495</name>
</gene>
<proteinExistence type="predicted"/>
<reference evidence="1 2" key="1">
    <citation type="submission" date="2019-04" db="EMBL/GenBank/DDBJ databases">
        <authorList>
            <person name="Hwang J.C."/>
        </authorList>
    </citation>
    <scope>NUCLEOTIDE SEQUENCE [LARGE SCALE GENOMIC DNA]</scope>
    <source>
        <strain evidence="1 2">IMCC35002</strain>
    </source>
</reference>
<protein>
    <submittedName>
        <fullName evidence="1">Uncharacterized protein</fullName>
    </submittedName>
</protein>
<sequence>MSNIRNFSRHRWQVADQGLALQEFIAQDAQVHMLFRGATNLEQVVNMLVNLVKADSPEFLQQEINQESLLQILSSGFRTMVLKSLQGDELSQSEHLVCLMARHFSQKNYEPELSEEAQNLCQQTLGLYSQWDAEMTKRRRSQRNMMK</sequence>
<dbReference type="RefSeq" id="WP_136862392.1">
    <property type="nucleotide sequence ID" value="NZ_SWCJ01000003.1"/>
</dbReference>